<evidence type="ECO:0008006" key="4">
    <source>
        <dbReference type="Google" id="ProtNLM"/>
    </source>
</evidence>
<dbReference type="RefSeq" id="WP_193123478.1">
    <property type="nucleotide sequence ID" value="NZ_JADBGI010000018.1"/>
</dbReference>
<feature type="transmembrane region" description="Helical" evidence="1">
    <location>
        <begin position="12"/>
        <end position="35"/>
    </location>
</feature>
<reference evidence="2 3" key="1">
    <citation type="submission" date="2020-09" db="EMBL/GenBank/DDBJ databases">
        <title>Diversity and distribution of actinomycetes associated with coral in the coast of Hainan.</title>
        <authorList>
            <person name="Li F."/>
        </authorList>
    </citation>
    <scope>NUCLEOTIDE SEQUENCE [LARGE SCALE GENOMIC DNA]</scope>
    <source>
        <strain evidence="2 3">HNM0947</strain>
    </source>
</reference>
<evidence type="ECO:0000313" key="3">
    <source>
        <dbReference type="Proteomes" id="UP000806528"/>
    </source>
</evidence>
<dbReference type="EMBL" id="JADBGI010000018">
    <property type="protein sequence ID" value="MBE3000884.1"/>
    <property type="molecule type" value="Genomic_DNA"/>
</dbReference>
<organism evidence="2 3">
    <name type="scientific">Nocardiopsis coralli</name>
    <dbReference type="NCBI Taxonomy" id="2772213"/>
    <lineage>
        <taxon>Bacteria</taxon>
        <taxon>Bacillati</taxon>
        <taxon>Actinomycetota</taxon>
        <taxon>Actinomycetes</taxon>
        <taxon>Streptosporangiales</taxon>
        <taxon>Nocardiopsidaceae</taxon>
        <taxon>Nocardiopsis</taxon>
    </lineage>
</organism>
<feature type="transmembrane region" description="Helical" evidence="1">
    <location>
        <begin position="102"/>
        <end position="126"/>
    </location>
</feature>
<evidence type="ECO:0000313" key="2">
    <source>
        <dbReference type="EMBL" id="MBE3000884.1"/>
    </source>
</evidence>
<protein>
    <recommendedName>
        <fullName evidence="4">Transmembrane protein</fullName>
    </recommendedName>
</protein>
<evidence type="ECO:0000256" key="1">
    <source>
        <dbReference type="SAM" id="Phobius"/>
    </source>
</evidence>
<keyword evidence="1" id="KW-0472">Membrane</keyword>
<proteinExistence type="predicted"/>
<gene>
    <name evidence="2" type="ORF">IDM40_19620</name>
</gene>
<comment type="caution">
    <text evidence="2">The sequence shown here is derived from an EMBL/GenBank/DDBJ whole genome shotgun (WGS) entry which is preliminary data.</text>
</comment>
<keyword evidence="1" id="KW-1133">Transmembrane helix</keyword>
<keyword evidence="3" id="KW-1185">Reference proteome</keyword>
<name>A0ABR9PAM8_9ACTN</name>
<dbReference type="Proteomes" id="UP000806528">
    <property type="component" value="Unassembled WGS sequence"/>
</dbReference>
<sequence length="202" mass="21539">MKLYAERHLRAAAQITSDLLALAWTAFWVLAALSLHEMIMSLARPGELLESAGSDMTDHMSTAAENVEQVPMAGEALATPFTSVGEAGESLSSAGTSFQESIGTLALVLPLLTAALPVLLLAATWFPARARWVARANSARRLRHLDPGARERLLALRALSSAPAGHLAGVHEDPAGAWHDAEPAAVRDLADLELRRLGLKRV</sequence>
<keyword evidence="1" id="KW-0812">Transmembrane</keyword>
<accession>A0ABR9PAM8</accession>